<sequence length="44" mass="5231">MKYSHCFSKKEHADVICSLLHVCHLLQESTRNPGHQEQRPPCWR</sequence>
<evidence type="ECO:0000313" key="1">
    <source>
        <dbReference type="EMBL" id="JAD67737.1"/>
    </source>
</evidence>
<reference evidence="1" key="1">
    <citation type="submission" date="2014-09" db="EMBL/GenBank/DDBJ databases">
        <authorList>
            <person name="Magalhaes I.L.F."/>
            <person name="Oliveira U."/>
            <person name="Santos F.R."/>
            <person name="Vidigal T.H.D.A."/>
            <person name="Brescovit A.D."/>
            <person name="Santos A.J."/>
        </authorList>
    </citation>
    <scope>NUCLEOTIDE SEQUENCE</scope>
    <source>
        <tissue evidence="1">Shoot tissue taken approximately 20 cm above the soil surface</tissue>
    </source>
</reference>
<proteinExistence type="predicted"/>
<accession>A0A0A9C890</accession>
<name>A0A0A9C890_ARUDO</name>
<protein>
    <submittedName>
        <fullName evidence="1">Uncharacterized protein</fullName>
    </submittedName>
</protein>
<dbReference type="AlphaFoldDB" id="A0A0A9C890"/>
<organism evidence="1">
    <name type="scientific">Arundo donax</name>
    <name type="common">Giant reed</name>
    <name type="synonym">Donax arundinaceus</name>
    <dbReference type="NCBI Taxonomy" id="35708"/>
    <lineage>
        <taxon>Eukaryota</taxon>
        <taxon>Viridiplantae</taxon>
        <taxon>Streptophyta</taxon>
        <taxon>Embryophyta</taxon>
        <taxon>Tracheophyta</taxon>
        <taxon>Spermatophyta</taxon>
        <taxon>Magnoliopsida</taxon>
        <taxon>Liliopsida</taxon>
        <taxon>Poales</taxon>
        <taxon>Poaceae</taxon>
        <taxon>PACMAD clade</taxon>
        <taxon>Arundinoideae</taxon>
        <taxon>Arundineae</taxon>
        <taxon>Arundo</taxon>
    </lineage>
</organism>
<reference evidence="1" key="2">
    <citation type="journal article" date="2015" name="Data Brief">
        <title>Shoot transcriptome of the giant reed, Arundo donax.</title>
        <authorList>
            <person name="Barrero R.A."/>
            <person name="Guerrero F.D."/>
            <person name="Moolhuijzen P."/>
            <person name="Goolsby J.A."/>
            <person name="Tidwell J."/>
            <person name="Bellgard S.E."/>
            <person name="Bellgard M.I."/>
        </authorList>
    </citation>
    <scope>NUCLEOTIDE SEQUENCE</scope>
    <source>
        <tissue evidence="1">Shoot tissue taken approximately 20 cm above the soil surface</tissue>
    </source>
</reference>
<dbReference type="EMBL" id="GBRH01230158">
    <property type="protein sequence ID" value="JAD67737.1"/>
    <property type="molecule type" value="Transcribed_RNA"/>
</dbReference>